<evidence type="ECO:0000313" key="4">
    <source>
        <dbReference type="Proteomes" id="UP000606499"/>
    </source>
</evidence>
<keyword evidence="1" id="KW-0560">Oxidoreductase</keyword>
<dbReference type="Pfam" id="PF00107">
    <property type="entry name" value="ADH_zinc_N"/>
    <property type="match status" value="1"/>
</dbReference>
<dbReference type="InterPro" id="IPR013149">
    <property type="entry name" value="ADH-like_C"/>
</dbReference>
<dbReference type="InterPro" id="IPR011032">
    <property type="entry name" value="GroES-like_sf"/>
</dbReference>
<dbReference type="Gene3D" id="3.90.180.10">
    <property type="entry name" value="Medium-chain alcohol dehydrogenases, catalytic domain"/>
    <property type="match status" value="1"/>
</dbReference>
<accession>A0A923LZA9</accession>
<name>A0A923LZA9_9FIRM</name>
<dbReference type="GO" id="GO:0016491">
    <property type="term" value="F:oxidoreductase activity"/>
    <property type="evidence" value="ECO:0007669"/>
    <property type="project" value="UniProtKB-KW"/>
</dbReference>
<organism evidence="3 4">
    <name type="scientific">Agathobaculum faecis</name>
    <dbReference type="NCBI Taxonomy" id="2763013"/>
    <lineage>
        <taxon>Bacteria</taxon>
        <taxon>Bacillati</taxon>
        <taxon>Bacillota</taxon>
        <taxon>Clostridia</taxon>
        <taxon>Eubacteriales</taxon>
        <taxon>Butyricicoccaceae</taxon>
        <taxon>Agathobaculum</taxon>
    </lineage>
</organism>
<dbReference type="InterPro" id="IPR050129">
    <property type="entry name" value="Zn_alcohol_dh"/>
</dbReference>
<dbReference type="AlphaFoldDB" id="A0A923LZA9"/>
<dbReference type="SUPFAM" id="SSF50129">
    <property type="entry name" value="GroES-like"/>
    <property type="match status" value="1"/>
</dbReference>
<sequence length="240" mass="25674">MHRRVLGVHCAEYSRDGAMAQYIAVPERILYHIPNTVSYQQAAMVEPLSIAVHAVAQSPIHLGDRAVVVGCGTIGLMLIQVLNVSGCTQIIALDMDDGKLAMAKELGAQATINTKQENTRQRVLELTEGRGADVTFEAVGIPATFDTALSCTKNGGGVVLVGNVSREVKMNLQSVVTSQITLYGSCASAGEYDVCLSLIASGKINVDRMISATVPLEEGDEWLKRLHNAEPGLMKVELLP</sequence>
<gene>
    <name evidence="3" type="ORF">H8S45_14930</name>
</gene>
<dbReference type="Proteomes" id="UP000606499">
    <property type="component" value="Unassembled WGS sequence"/>
</dbReference>
<keyword evidence="4" id="KW-1185">Reference proteome</keyword>
<evidence type="ECO:0000256" key="1">
    <source>
        <dbReference type="ARBA" id="ARBA00023002"/>
    </source>
</evidence>
<dbReference type="EMBL" id="JACOPL010000027">
    <property type="protein sequence ID" value="MBC5726742.1"/>
    <property type="molecule type" value="Genomic_DNA"/>
</dbReference>
<comment type="caution">
    <text evidence="3">The sequence shown here is derived from an EMBL/GenBank/DDBJ whole genome shotgun (WGS) entry which is preliminary data.</text>
</comment>
<feature type="domain" description="Alcohol dehydrogenase-like C-terminal" evidence="2">
    <location>
        <begin position="74"/>
        <end position="199"/>
    </location>
</feature>
<dbReference type="PANTHER" id="PTHR43401:SF2">
    <property type="entry name" value="L-THREONINE 3-DEHYDROGENASE"/>
    <property type="match status" value="1"/>
</dbReference>
<dbReference type="PANTHER" id="PTHR43401">
    <property type="entry name" value="L-THREONINE 3-DEHYDROGENASE"/>
    <property type="match status" value="1"/>
</dbReference>
<proteinExistence type="predicted"/>
<protein>
    <submittedName>
        <fullName evidence="3">Zinc-binding dehydrogenase</fullName>
    </submittedName>
</protein>
<dbReference type="Gene3D" id="3.40.50.720">
    <property type="entry name" value="NAD(P)-binding Rossmann-like Domain"/>
    <property type="match status" value="1"/>
</dbReference>
<dbReference type="SUPFAM" id="SSF51735">
    <property type="entry name" value="NAD(P)-binding Rossmann-fold domains"/>
    <property type="match status" value="1"/>
</dbReference>
<reference evidence="3" key="1">
    <citation type="submission" date="2020-08" db="EMBL/GenBank/DDBJ databases">
        <title>Genome public.</title>
        <authorList>
            <person name="Liu C."/>
            <person name="Sun Q."/>
        </authorList>
    </citation>
    <scope>NUCLEOTIDE SEQUENCE</scope>
    <source>
        <strain evidence="3">NSJ-28</strain>
    </source>
</reference>
<evidence type="ECO:0000313" key="3">
    <source>
        <dbReference type="EMBL" id="MBC5726742.1"/>
    </source>
</evidence>
<evidence type="ECO:0000259" key="2">
    <source>
        <dbReference type="Pfam" id="PF00107"/>
    </source>
</evidence>
<dbReference type="InterPro" id="IPR036291">
    <property type="entry name" value="NAD(P)-bd_dom_sf"/>
</dbReference>